<dbReference type="Pfam" id="PF01370">
    <property type="entry name" value="Epimerase"/>
    <property type="match status" value="1"/>
</dbReference>
<proteinExistence type="predicted"/>
<dbReference type="InterPro" id="IPR036291">
    <property type="entry name" value="NAD(P)-bd_dom_sf"/>
</dbReference>
<accession>A0ABP0EK48</accession>
<dbReference type="InterPro" id="IPR051207">
    <property type="entry name" value="ComplexI_NDUFA9_subunit"/>
</dbReference>
<name>A0ABP0EK48_9ASCO</name>
<gene>
    <name evidence="2" type="primary">COQ11</name>
    <name evidence="2" type="ORF">CAAN4_H08988</name>
</gene>
<dbReference type="SUPFAM" id="SSF51735">
    <property type="entry name" value="NAD(P)-binding Rossmann-fold domains"/>
    <property type="match status" value="1"/>
</dbReference>
<protein>
    <submittedName>
        <fullName evidence="2">MIOREX complex component 2</fullName>
    </submittedName>
</protein>
<organism evidence="2 3">
    <name type="scientific">[Candida] anglica</name>
    <dbReference type="NCBI Taxonomy" id="148631"/>
    <lineage>
        <taxon>Eukaryota</taxon>
        <taxon>Fungi</taxon>
        <taxon>Dikarya</taxon>
        <taxon>Ascomycota</taxon>
        <taxon>Saccharomycotina</taxon>
        <taxon>Pichiomycetes</taxon>
        <taxon>Debaryomycetaceae</taxon>
        <taxon>Kurtzmaniella</taxon>
    </lineage>
</organism>
<feature type="domain" description="NAD-dependent epimerase/dehydratase" evidence="1">
    <location>
        <begin position="8"/>
        <end position="84"/>
    </location>
</feature>
<dbReference type="EMBL" id="OZ004260">
    <property type="protein sequence ID" value="CAK7921003.1"/>
    <property type="molecule type" value="Genomic_DNA"/>
</dbReference>
<keyword evidence="3" id="KW-1185">Reference proteome</keyword>
<dbReference type="Gene3D" id="3.40.50.720">
    <property type="entry name" value="NAD(P)-binding Rossmann-like Domain"/>
    <property type="match status" value="1"/>
</dbReference>
<dbReference type="Proteomes" id="UP001497600">
    <property type="component" value="Chromosome H"/>
</dbReference>
<dbReference type="InterPro" id="IPR001509">
    <property type="entry name" value="Epimerase_deHydtase"/>
</dbReference>
<evidence type="ECO:0000313" key="2">
    <source>
        <dbReference type="EMBL" id="CAK7921003.1"/>
    </source>
</evidence>
<reference evidence="2 3" key="1">
    <citation type="submission" date="2024-01" db="EMBL/GenBank/DDBJ databases">
        <authorList>
            <consortium name="Genoscope - CEA"/>
            <person name="William W."/>
        </authorList>
    </citation>
    <scope>NUCLEOTIDE SEQUENCE [LARGE SCALE GENOMIC DNA]</scope>
    <source>
        <strain evidence="2 3">29B2s-10</strain>
    </source>
</reference>
<sequence>MVGITKSIAVFGGNGFLGKRICEQGIRSGYNVISLTRSGIAPKIESHHDAHWISKVQWKKADLLDPKTYKEALGEVDTVVHSVGMLFEDQQYKKVMNSNPSIPDLLKLIKGGNPMAKDSKTTYESIQRDSAVIIADAFLKENSKKKNKSLSYVYISADKLPPFIPAGYINTKREAEVALSSKPGLRTILMRPGIMSDETESLTSHRNKITSLLSYVYGAKESIFGKNVPFLNANIRPSVSTQQVSRKIFEKLEDSNFSGVVLLEDIATK</sequence>
<dbReference type="PANTHER" id="PTHR12126:SF16">
    <property type="entry name" value="MIOREX COMPLEX COMPONENT 2"/>
    <property type="match status" value="1"/>
</dbReference>
<dbReference type="PANTHER" id="PTHR12126">
    <property type="entry name" value="NADH-UBIQUINONE OXIDOREDUCTASE 39 KDA SUBUNIT-RELATED"/>
    <property type="match status" value="1"/>
</dbReference>
<evidence type="ECO:0000313" key="3">
    <source>
        <dbReference type="Proteomes" id="UP001497600"/>
    </source>
</evidence>
<evidence type="ECO:0000259" key="1">
    <source>
        <dbReference type="Pfam" id="PF01370"/>
    </source>
</evidence>